<comment type="caution">
    <text evidence="2">The sequence shown here is derived from an EMBL/GenBank/DDBJ whole genome shotgun (WGS) entry which is preliminary data.</text>
</comment>
<organism evidence="2 3">
    <name type="scientific">Sphingomonas glacialis</name>
    <dbReference type="NCBI Taxonomy" id="658225"/>
    <lineage>
        <taxon>Bacteria</taxon>
        <taxon>Pseudomonadati</taxon>
        <taxon>Pseudomonadota</taxon>
        <taxon>Alphaproteobacteria</taxon>
        <taxon>Sphingomonadales</taxon>
        <taxon>Sphingomonadaceae</taxon>
        <taxon>Sphingomonas</taxon>
    </lineage>
</organism>
<feature type="transmembrane region" description="Helical" evidence="1">
    <location>
        <begin position="51"/>
        <end position="71"/>
    </location>
</feature>
<sequence length="96" mass="9355">MMGQEVAMPIDDILHALAASPPPVALDGLEEGVFATIRSEARMRRTGRNGLAAVVCAASLAGVASAALPAARGGGDGASLGTTALAPSSLLVGASE</sequence>
<reference evidence="2 3" key="1">
    <citation type="journal article" date="2019" name="Environ. Microbiol.">
        <title>Species interactions and distinct microbial communities in high Arctic permafrost affected cryosols are associated with the CH4 and CO2 gas fluxes.</title>
        <authorList>
            <person name="Altshuler I."/>
            <person name="Hamel J."/>
            <person name="Turney S."/>
            <person name="Magnuson E."/>
            <person name="Levesque R."/>
            <person name="Greer C."/>
            <person name="Whyte L.G."/>
        </authorList>
    </citation>
    <scope>NUCLEOTIDE SEQUENCE [LARGE SCALE GENOMIC DNA]</scope>
    <source>
        <strain evidence="2 3">E6.1</strain>
    </source>
</reference>
<keyword evidence="3" id="KW-1185">Reference proteome</keyword>
<accession>A0A502FCQ8</accession>
<evidence type="ECO:0000313" key="2">
    <source>
        <dbReference type="EMBL" id="TPG47124.1"/>
    </source>
</evidence>
<evidence type="ECO:0000313" key="3">
    <source>
        <dbReference type="Proteomes" id="UP000319931"/>
    </source>
</evidence>
<dbReference type="EMBL" id="RCZC01000011">
    <property type="protein sequence ID" value="TPG47124.1"/>
    <property type="molecule type" value="Genomic_DNA"/>
</dbReference>
<gene>
    <name evidence="2" type="ORF">EAH76_22185</name>
</gene>
<dbReference type="AlphaFoldDB" id="A0A502FCQ8"/>
<keyword evidence="1" id="KW-0812">Transmembrane</keyword>
<evidence type="ECO:0000256" key="1">
    <source>
        <dbReference type="SAM" id="Phobius"/>
    </source>
</evidence>
<keyword evidence="1" id="KW-1133">Transmembrane helix</keyword>
<name>A0A502FCQ8_9SPHN</name>
<protein>
    <submittedName>
        <fullName evidence="2">Uncharacterized protein</fullName>
    </submittedName>
</protein>
<dbReference type="Proteomes" id="UP000319931">
    <property type="component" value="Unassembled WGS sequence"/>
</dbReference>
<proteinExistence type="predicted"/>
<keyword evidence="1" id="KW-0472">Membrane</keyword>